<dbReference type="GO" id="GO:0051301">
    <property type="term" value="P:cell division"/>
    <property type="evidence" value="ECO:0007669"/>
    <property type="project" value="UniProtKB-KW"/>
</dbReference>
<proteinExistence type="predicted"/>
<reference evidence="9" key="2">
    <citation type="submission" date="2019-10" db="EMBL/GenBank/DDBJ databases">
        <authorList>
            <consortium name="NCBI Genome Project"/>
        </authorList>
    </citation>
    <scope>NUCLEOTIDE SEQUENCE</scope>
    <source>
        <strain evidence="9">NI907</strain>
    </source>
</reference>
<keyword evidence="8" id="KW-1185">Reference proteome</keyword>
<sequence>MGSKSQQPYELPLYSASILPAPVLPERLACSPTLDLLAAVDQDNALFIRRANGEQVSKPAKRPGEEVLALRWKPDGQYVAAAWSDGTVRLMGIESTKTLHQITRHDDGQSKIEYLGWSRNWTGKTHLRSRKNHSVAAGWDGMLSGAFDDLSLEEQKDVVDFPREITFLEIETSLPKISPLPVSGGTGDDTFVFSSRASLEFVFREFKPEDADQVDVMIIGMVDGTMRLTIYDTFDVGVFKYSVPIGCKPWATANTPPLRLLCHAAHPAVSTHSLLLSKQGSTTVDSVYLVPMDLHFVYSSPINLSLLASKVTILQKLLRYIHQAQAHMASEWTSTRELPSRFLANVQEDLREAPEGPVDVIQALYHTVLTGHASPILKEWLVDSVAERGHKRWDKAVTSGLENLRSLIHENMLPALERCAIILARLLGIARFHDGGRTEIGFSAAKITRLIEIVSCLTLVCHKVLNHVMDEFELFKIFSTWLRFQIDRMATTSMTDELSEREATMDNGKVLQYISKHLTKSPAAIYFGGKDDVNFGKDQERIDDGVPLLDLLDTQIRRAEDNLSHMQAFPRIDFLVLYLKNKAQSVFDDIAEAERRSVRFGTPTSLAIGGLIRKHEMHVCPLYHQNSVDGQTYTAMSSQERQNELHIFRTKIGIINGISSTVITDVYSVALTGGKLVDFGFLNADVLLVLWHPDGALPFLLRVSLKSPGGGVYIPYKEGTAPVATEMSVEHLMGATSRLEVSEQAQSSKFTPVWMEIKAPSNVRGKVPARICLLGRDRSTYKVFALPDEFHTG</sequence>
<dbReference type="InterPro" id="IPR015943">
    <property type="entry name" value="WD40/YVTN_repeat-like_dom_sf"/>
</dbReference>
<keyword evidence="5" id="KW-0131">Cell cycle</keyword>
<name>A0A6P8BBN0_PYRGI</name>
<dbReference type="AlphaFoldDB" id="A0A6P8BBN0"/>
<dbReference type="PANTHER" id="PTHR13260">
    <property type="entry name" value="ANAPHASE PROMOTING COMPLEX SUBUNIT 4 APC4"/>
    <property type="match status" value="1"/>
</dbReference>
<gene>
    <name evidence="9" type="ORF">PgNI_03209</name>
</gene>
<dbReference type="GO" id="GO:0034399">
    <property type="term" value="C:nuclear periphery"/>
    <property type="evidence" value="ECO:0007669"/>
    <property type="project" value="TreeGrafter"/>
</dbReference>
<dbReference type="SUPFAM" id="SSF117289">
    <property type="entry name" value="Nucleoporin domain"/>
    <property type="match status" value="1"/>
</dbReference>
<evidence type="ECO:0000256" key="1">
    <source>
        <dbReference type="ARBA" id="ARBA00016067"/>
    </source>
</evidence>
<dbReference type="Proteomes" id="UP000515153">
    <property type="component" value="Unplaced"/>
</dbReference>
<evidence type="ECO:0000313" key="9">
    <source>
        <dbReference type="RefSeq" id="XP_030984566.1"/>
    </source>
</evidence>
<dbReference type="GO" id="GO:0070979">
    <property type="term" value="P:protein K11-linked ubiquitination"/>
    <property type="evidence" value="ECO:0007669"/>
    <property type="project" value="TreeGrafter"/>
</dbReference>
<evidence type="ECO:0000259" key="6">
    <source>
        <dbReference type="Pfam" id="PF12894"/>
    </source>
</evidence>
<reference evidence="9" key="1">
    <citation type="journal article" date="2019" name="Mol. Biol. Evol.">
        <title>Blast fungal genomes show frequent chromosomal changes, gene gains and losses, and effector gene turnover.</title>
        <authorList>
            <person name="Gomez Luciano L.B."/>
            <person name="Jason Tsai I."/>
            <person name="Chuma I."/>
            <person name="Tosa Y."/>
            <person name="Chen Y.H."/>
            <person name="Li J.Y."/>
            <person name="Li M.Y."/>
            <person name="Jade Lu M.Y."/>
            <person name="Nakayashiki H."/>
            <person name="Li W.H."/>
        </authorList>
    </citation>
    <scope>NUCLEOTIDE SEQUENCE</scope>
    <source>
        <strain evidence="9">NI907</strain>
    </source>
</reference>
<evidence type="ECO:0000256" key="3">
    <source>
        <dbReference type="ARBA" id="ARBA00022776"/>
    </source>
</evidence>
<dbReference type="Pfam" id="PF12896">
    <property type="entry name" value="ANAPC4"/>
    <property type="match status" value="1"/>
</dbReference>
<keyword evidence="3" id="KW-0498">Mitosis</keyword>
<evidence type="ECO:0000313" key="8">
    <source>
        <dbReference type="Proteomes" id="UP000515153"/>
    </source>
</evidence>
<dbReference type="Pfam" id="PF12894">
    <property type="entry name" value="ANAPC4_WD40"/>
    <property type="match status" value="1"/>
</dbReference>
<evidence type="ECO:0000256" key="2">
    <source>
        <dbReference type="ARBA" id="ARBA00022618"/>
    </source>
</evidence>
<evidence type="ECO:0000259" key="7">
    <source>
        <dbReference type="Pfam" id="PF12896"/>
    </source>
</evidence>
<dbReference type="GO" id="GO:0005680">
    <property type="term" value="C:anaphase-promoting complex"/>
    <property type="evidence" value="ECO:0007669"/>
    <property type="project" value="InterPro"/>
</dbReference>
<evidence type="ECO:0000256" key="4">
    <source>
        <dbReference type="ARBA" id="ARBA00022786"/>
    </source>
</evidence>
<dbReference type="RefSeq" id="XP_030984566.1">
    <property type="nucleotide sequence ID" value="XM_031123264.1"/>
</dbReference>
<dbReference type="KEGG" id="pgri:PgNI_03209"/>
<reference evidence="9" key="3">
    <citation type="submission" date="2025-08" db="UniProtKB">
        <authorList>
            <consortium name="RefSeq"/>
        </authorList>
    </citation>
    <scope>IDENTIFICATION</scope>
    <source>
        <strain evidence="9">NI907</strain>
    </source>
</reference>
<dbReference type="InterPro" id="IPR024790">
    <property type="entry name" value="APC4_long_dom"/>
</dbReference>
<dbReference type="GeneID" id="41958174"/>
<dbReference type="InterPro" id="IPR024789">
    <property type="entry name" value="APC4"/>
</dbReference>
<keyword evidence="4" id="KW-0833">Ubl conjugation pathway</keyword>
<keyword evidence="2" id="KW-0132">Cell division</keyword>
<evidence type="ECO:0000256" key="5">
    <source>
        <dbReference type="ARBA" id="ARBA00023306"/>
    </source>
</evidence>
<protein>
    <recommendedName>
        <fullName evidence="1">Anaphase-promoting complex subunit 4</fullName>
    </recommendedName>
</protein>
<feature type="domain" description="Anaphase-promoting complex subunit 4-like WD40" evidence="6">
    <location>
        <begin position="30"/>
        <end position="119"/>
    </location>
</feature>
<feature type="domain" description="Anaphase-promoting complex subunit 4 long" evidence="7">
    <location>
        <begin position="288"/>
        <end position="491"/>
    </location>
</feature>
<dbReference type="InterPro" id="IPR024977">
    <property type="entry name" value="Apc4-like_WD40_dom"/>
</dbReference>
<dbReference type="Gene3D" id="2.130.10.10">
    <property type="entry name" value="YVTN repeat-like/Quinoprotein amine dehydrogenase"/>
    <property type="match status" value="1"/>
</dbReference>
<accession>A0A6P8BBN0</accession>
<dbReference type="PANTHER" id="PTHR13260:SF0">
    <property type="entry name" value="ANAPHASE-PROMOTING COMPLEX SUBUNIT 4"/>
    <property type="match status" value="1"/>
</dbReference>
<organism evidence="8 9">
    <name type="scientific">Pyricularia grisea</name>
    <name type="common">Crabgrass-specific blast fungus</name>
    <name type="synonym">Magnaporthe grisea</name>
    <dbReference type="NCBI Taxonomy" id="148305"/>
    <lineage>
        <taxon>Eukaryota</taxon>
        <taxon>Fungi</taxon>
        <taxon>Dikarya</taxon>
        <taxon>Ascomycota</taxon>
        <taxon>Pezizomycotina</taxon>
        <taxon>Sordariomycetes</taxon>
        <taxon>Sordariomycetidae</taxon>
        <taxon>Magnaporthales</taxon>
        <taxon>Pyriculariaceae</taxon>
        <taxon>Pyricularia</taxon>
    </lineage>
</organism>
<dbReference type="GO" id="GO:0031145">
    <property type="term" value="P:anaphase-promoting complex-dependent catabolic process"/>
    <property type="evidence" value="ECO:0007669"/>
    <property type="project" value="InterPro"/>
</dbReference>